<evidence type="ECO:0000256" key="5">
    <source>
        <dbReference type="ARBA" id="ARBA00023136"/>
    </source>
</evidence>
<keyword evidence="4 7" id="KW-1133">Transmembrane helix</keyword>
<evidence type="ECO:0000256" key="1">
    <source>
        <dbReference type="ARBA" id="ARBA00004141"/>
    </source>
</evidence>
<dbReference type="PANTHER" id="PTHR12560">
    <property type="entry name" value="LONGEVITY ASSURANCE FACTOR 1 LAG1"/>
    <property type="match status" value="1"/>
</dbReference>
<evidence type="ECO:0000256" key="6">
    <source>
        <dbReference type="PROSITE-ProRule" id="PRU00205"/>
    </source>
</evidence>
<evidence type="ECO:0000313" key="10">
    <source>
        <dbReference type="Proteomes" id="UP001211907"/>
    </source>
</evidence>
<comment type="caution">
    <text evidence="9">The sequence shown here is derived from an EMBL/GenBank/DDBJ whole genome shotgun (WGS) entry which is preliminary data.</text>
</comment>
<dbReference type="InterPro" id="IPR006634">
    <property type="entry name" value="TLC-dom"/>
</dbReference>
<feature type="transmembrane region" description="Helical" evidence="7">
    <location>
        <begin position="89"/>
        <end position="106"/>
    </location>
</feature>
<feature type="non-terminal residue" evidence="9">
    <location>
        <position position="231"/>
    </location>
</feature>
<comment type="subcellular location">
    <subcellularLocation>
        <location evidence="1">Membrane</location>
        <topology evidence="1">Multi-pass membrane protein</topology>
    </subcellularLocation>
</comment>
<organism evidence="9 10">
    <name type="scientific">Physocladia obscura</name>
    <dbReference type="NCBI Taxonomy" id="109957"/>
    <lineage>
        <taxon>Eukaryota</taxon>
        <taxon>Fungi</taxon>
        <taxon>Fungi incertae sedis</taxon>
        <taxon>Chytridiomycota</taxon>
        <taxon>Chytridiomycota incertae sedis</taxon>
        <taxon>Chytridiomycetes</taxon>
        <taxon>Chytridiales</taxon>
        <taxon>Chytriomycetaceae</taxon>
        <taxon>Physocladia</taxon>
    </lineage>
</organism>
<sequence>MFSVYLAAFAILWWVGLETAAFRKGASTGILFVKNRKHNDLNHKMEHALWKLIGYGSSTIIGLAMLAAEPWFSNPTKYNIFSGDGSIRVSSLVIGYSHLMFGWYTYDLIKLLLSCVAKKNPDSDFIEILVHHTVSLASLVSAMINNYICFAVIVLWIHDVADPFLYLAKIFVYKSHLQLEINDTRAQSFHLIADVMLILYQSIFFAALNGFYPYLIYVAFMSNIYTCNHGG</sequence>
<evidence type="ECO:0000256" key="3">
    <source>
        <dbReference type="ARBA" id="ARBA00022692"/>
    </source>
</evidence>
<name>A0AAD5SW57_9FUNG</name>
<evidence type="ECO:0000256" key="2">
    <source>
        <dbReference type="ARBA" id="ARBA00009808"/>
    </source>
</evidence>
<feature type="domain" description="TLC" evidence="8">
    <location>
        <begin position="43"/>
        <end position="231"/>
    </location>
</feature>
<keyword evidence="10" id="KW-1185">Reference proteome</keyword>
<dbReference type="Pfam" id="PF03798">
    <property type="entry name" value="TRAM_LAG1_CLN8"/>
    <property type="match status" value="1"/>
</dbReference>
<accession>A0AAD5SW57</accession>
<protein>
    <recommendedName>
        <fullName evidence="8">TLC domain-containing protein</fullName>
    </recommendedName>
</protein>
<evidence type="ECO:0000259" key="8">
    <source>
        <dbReference type="PROSITE" id="PS50922"/>
    </source>
</evidence>
<comment type="similarity">
    <text evidence="2">Belongs to the sphingosine N-acyltransferase family.</text>
</comment>
<dbReference type="PANTHER" id="PTHR12560:SF0">
    <property type="entry name" value="LD18904P"/>
    <property type="match status" value="1"/>
</dbReference>
<dbReference type="InterPro" id="IPR016439">
    <property type="entry name" value="Lag1/Lac1-like"/>
</dbReference>
<proteinExistence type="inferred from homology"/>
<evidence type="ECO:0000256" key="4">
    <source>
        <dbReference type="ARBA" id="ARBA00022989"/>
    </source>
</evidence>
<dbReference type="EMBL" id="JADGJH010002995">
    <property type="protein sequence ID" value="KAJ3093712.1"/>
    <property type="molecule type" value="Genomic_DNA"/>
</dbReference>
<feature type="transmembrane region" description="Helical" evidence="7">
    <location>
        <begin position="189"/>
        <end position="212"/>
    </location>
</feature>
<dbReference type="Proteomes" id="UP001211907">
    <property type="component" value="Unassembled WGS sequence"/>
</dbReference>
<keyword evidence="5 6" id="KW-0472">Membrane</keyword>
<feature type="transmembrane region" description="Helical" evidence="7">
    <location>
        <begin position="49"/>
        <end position="68"/>
    </location>
</feature>
<dbReference type="GO" id="GO:0050291">
    <property type="term" value="F:sphingosine N-acyltransferase activity"/>
    <property type="evidence" value="ECO:0007669"/>
    <property type="project" value="InterPro"/>
</dbReference>
<dbReference type="PIRSF" id="PIRSF005225">
    <property type="entry name" value="LAG1_LAC1"/>
    <property type="match status" value="1"/>
</dbReference>
<dbReference type="GO" id="GO:0016020">
    <property type="term" value="C:membrane"/>
    <property type="evidence" value="ECO:0007669"/>
    <property type="project" value="UniProtKB-SubCell"/>
</dbReference>
<keyword evidence="3 6" id="KW-0812">Transmembrane</keyword>
<reference evidence="9" key="1">
    <citation type="submission" date="2020-05" db="EMBL/GenBank/DDBJ databases">
        <title>Phylogenomic resolution of chytrid fungi.</title>
        <authorList>
            <person name="Stajich J.E."/>
            <person name="Amses K."/>
            <person name="Simmons R."/>
            <person name="Seto K."/>
            <person name="Myers J."/>
            <person name="Bonds A."/>
            <person name="Quandt C.A."/>
            <person name="Barry K."/>
            <person name="Liu P."/>
            <person name="Grigoriev I."/>
            <person name="Longcore J.E."/>
            <person name="James T.Y."/>
        </authorList>
    </citation>
    <scope>NUCLEOTIDE SEQUENCE</scope>
    <source>
        <strain evidence="9">JEL0513</strain>
    </source>
</reference>
<evidence type="ECO:0000313" key="9">
    <source>
        <dbReference type="EMBL" id="KAJ3093712.1"/>
    </source>
</evidence>
<dbReference type="PROSITE" id="PS50922">
    <property type="entry name" value="TLC"/>
    <property type="match status" value="1"/>
</dbReference>
<dbReference type="AlphaFoldDB" id="A0AAD5SW57"/>
<evidence type="ECO:0000256" key="7">
    <source>
        <dbReference type="SAM" id="Phobius"/>
    </source>
</evidence>
<feature type="transmembrane region" description="Helical" evidence="7">
    <location>
        <begin position="144"/>
        <end position="168"/>
    </location>
</feature>
<dbReference type="GO" id="GO:0046513">
    <property type="term" value="P:ceramide biosynthetic process"/>
    <property type="evidence" value="ECO:0007669"/>
    <property type="project" value="InterPro"/>
</dbReference>
<gene>
    <name evidence="9" type="ORF">HK100_006443</name>
</gene>
<dbReference type="GO" id="GO:0005783">
    <property type="term" value="C:endoplasmic reticulum"/>
    <property type="evidence" value="ECO:0007669"/>
    <property type="project" value="TreeGrafter"/>
</dbReference>